<dbReference type="OrthoDB" id="1600564at2759"/>
<evidence type="ECO:0000256" key="1">
    <source>
        <dbReference type="SAM" id="MobiDB-lite"/>
    </source>
</evidence>
<dbReference type="Pfam" id="PF00657">
    <property type="entry name" value="Lipase_GDSL"/>
    <property type="match status" value="1"/>
</dbReference>
<organism evidence="2 3">
    <name type="scientific">Pleurotus eryngii</name>
    <name type="common">Boletus of the steppes</name>
    <dbReference type="NCBI Taxonomy" id="5323"/>
    <lineage>
        <taxon>Eukaryota</taxon>
        <taxon>Fungi</taxon>
        <taxon>Dikarya</taxon>
        <taxon>Basidiomycota</taxon>
        <taxon>Agaricomycotina</taxon>
        <taxon>Agaricomycetes</taxon>
        <taxon>Agaricomycetidae</taxon>
        <taxon>Agaricales</taxon>
        <taxon>Pleurotineae</taxon>
        <taxon>Pleurotaceae</taxon>
        <taxon>Pleurotus</taxon>
    </lineage>
</organism>
<dbReference type="SUPFAM" id="SSF52266">
    <property type="entry name" value="SGNH hydrolase"/>
    <property type="match status" value="1"/>
</dbReference>
<proteinExistence type="predicted"/>
<evidence type="ECO:0008006" key="4">
    <source>
        <dbReference type="Google" id="ProtNLM"/>
    </source>
</evidence>
<gene>
    <name evidence="2" type="ORF">BDN71DRAFT_1588044</name>
</gene>
<reference evidence="2" key="1">
    <citation type="submission" date="2020-11" db="EMBL/GenBank/DDBJ databases">
        <authorList>
            <consortium name="DOE Joint Genome Institute"/>
            <person name="Ahrendt S."/>
            <person name="Riley R."/>
            <person name="Andreopoulos W."/>
            <person name="Labutti K."/>
            <person name="Pangilinan J."/>
            <person name="Ruiz-Duenas F.J."/>
            <person name="Barrasa J.M."/>
            <person name="Sanchez-Garcia M."/>
            <person name="Camarero S."/>
            <person name="Miyauchi S."/>
            <person name="Serrano A."/>
            <person name="Linde D."/>
            <person name="Babiker R."/>
            <person name="Drula E."/>
            <person name="Ayuso-Fernandez I."/>
            <person name="Pacheco R."/>
            <person name="Padilla G."/>
            <person name="Ferreira P."/>
            <person name="Barriuso J."/>
            <person name="Kellner H."/>
            <person name="Castanera R."/>
            <person name="Alfaro M."/>
            <person name="Ramirez L."/>
            <person name="Pisabarro A.G."/>
            <person name="Kuo A."/>
            <person name="Tritt A."/>
            <person name="Lipzen A."/>
            <person name="He G."/>
            <person name="Yan M."/>
            <person name="Ng V."/>
            <person name="Cullen D."/>
            <person name="Martin F."/>
            <person name="Rosso M.-N."/>
            <person name="Henrissat B."/>
            <person name="Hibbett D."/>
            <person name="Martinez A.T."/>
            <person name="Grigoriev I.V."/>
        </authorList>
    </citation>
    <scope>NUCLEOTIDE SEQUENCE</scope>
    <source>
        <strain evidence="2">ATCC 90797</strain>
    </source>
</reference>
<dbReference type="AlphaFoldDB" id="A0A9P6A1I1"/>
<sequence length="314" mass="35052">MQPTGNTFPNKRKRTSPELESVERGQERGSTDLQLHLKKQDCRETNANKSDAVQRAEMSSKRPSASTKFLPIALVGSHWRARGSFKNIVVFGDSYSKSNEGTTWVDVAQRRLRSDALKVSNFAFPGATAETDFSKQLSRFLGKTDGKVEQPRRAFLDPGEATYVIFLGINDCGAMGSEDLESIVETIFDVLLRLYLKCNARNFILFDVPPTDRSPQAVDCDLSAVLEDNIKNWNDALRDQAAEFGSLNKEATVFLFSAHQVLTDVLDDPLEYDFGEDDPVTEGGRIWEDGLHLTSDIHDILCKQLLTSILANQL</sequence>
<name>A0A9P6A1I1_PLEER</name>
<dbReference type="InterPro" id="IPR001087">
    <property type="entry name" value="GDSL"/>
</dbReference>
<feature type="region of interest" description="Disordered" evidence="1">
    <location>
        <begin position="1"/>
        <end position="62"/>
    </location>
</feature>
<dbReference type="Gene3D" id="3.40.50.1110">
    <property type="entry name" value="SGNH hydrolase"/>
    <property type="match status" value="1"/>
</dbReference>
<feature type="compositionally biased region" description="Basic and acidic residues" evidence="1">
    <location>
        <begin position="38"/>
        <end position="60"/>
    </location>
</feature>
<feature type="compositionally biased region" description="Basic and acidic residues" evidence="1">
    <location>
        <begin position="15"/>
        <end position="30"/>
    </location>
</feature>
<accession>A0A9P6A1I1</accession>
<dbReference type="InterPro" id="IPR036514">
    <property type="entry name" value="SGNH_hydro_sf"/>
</dbReference>
<comment type="caution">
    <text evidence="2">The sequence shown here is derived from an EMBL/GenBank/DDBJ whole genome shotgun (WGS) entry which is preliminary data.</text>
</comment>
<dbReference type="EMBL" id="MU154541">
    <property type="protein sequence ID" value="KAF9497884.1"/>
    <property type="molecule type" value="Genomic_DNA"/>
</dbReference>
<keyword evidence="3" id="KW-1185">Reference proteome</keyword>
<dbReference type="GO" id="GO:0016788">
    <property type="term" value="F:hydrolase activity, acting on ester bonds"/>
    <property type="evidence" value="ECO:0007669"/>
    <property type="project" value="InterPro"/>
</dbReference>
<evidence type="ECO:0000313" key="2">
    <source>
        <dbReference type="EMBL" id="KAF9497884.1"/>
    </source>
</evidence>
<protein>
    <recommendedName>
        <fullName evidence="4">Carbohydrate esterase family 16 protein</fullName>
    </recommendedName>
</protein>
<dbReference type="Proteomes" id="UP000807025">
    <property type="component" value="Unassembled WGS sequence"/>
</dbReference>
<evidence type="ECO:0000313" key="3">
    <source>
        <dbReference type="Proteomes" id="UP000807025"/>
    </source>
</evidence>